<gene>
    <name evidence="1" type="primary">tatC</name>
    <name evidence="1" type="ORF">FVB9532_02632</name>
</gene>
<proteinExistence type="predicted"/>
<protein>
    <submittedName>
        <fullName evidence="1">Sec-independent protein translocase protein TatC</fullName>
    </submittedName>
</protein>
<evidence type="ECO:0000313" key="2">
    <source>
        <dbReference type="Proteomes" id="UP000356253"/>
    </source>
</evidence>
<comment type="caution">
    <text evidence="1">The sequence shown here is derived from an EMBL/GenBank/DDBJ whole genome shotgun (WGS) entry which is preliminary data.</text>
</comment>
<evidence type="ECO:0000313" key="1">
    <source>
        <dbReference type="EMBL" id="VVV01342.1"/>
    </source>
</evidence>
<accession>A0AC61YA08</accession>
<dbReference type="EMBL" id="CABVMM010000010">
    <property type="protein sequence ID" value="VVV01342.1"/>
    <property type="molecule type" value="Genomic_DNA"/>
</dbReference>
<dbReference type="Proteomes" id="UP000356253">
    <property type="component" value="Unassembled WGS sequence"/>
</dbReference>
<reference evidence="1" key="1">
    <citation type="submission" date="2019-09" db="EMBL/GenBank/DDBJ databases">
        <authorList>
            <person name="Rodrigo-Torres L."/>
            <person name="Arahal R. D."/>
            <person name="Lucena T."/>
        </authorList>
    </citation>
    <scope>NUCLEOTIDE SEQUENCE</scope>
    <source>
        <strain evidence="1">ISS653</strain>
    </source>
</reference>
<organism evidence="1 2">
    <name type="scientific">Mesonia oceanica</name>
    <dbReference type="NCBI Taxonomy" id="2687242"/>
    <lineage>
        <taxon>Bacteria</taxon>
        <taxon>Pseudomonadati</taxon>
        <taxon>Bacteroidota</taxon>
        <taxon>Flavobacteriia</taxon>
        <taxon>Flavobacteriales</taxon>
        <taxon>Flavobacteriaceae</taxon>
        <taxon>Mesonia</taxon>
    </lineage>
</organism>
<keyword evidence="2" id="KW-1185">Reference proteome</keyword>
<name>A0AC61YA08_9FLAO</name>
<sequence>MAKKQKKSADEMSFLDHLEELRWHLIRMAIAVVIAGIVAFIAKDFIFDVILFGPKQPDFITYRILCNVAQSIGMDESFCLTEIPFRIQSRTMSGQFSAHMWTSITAGFIIAFPYIIYEFWKFIVPALHENERNASKGFIFISSLLFFIGVLFGYYVISPLSINFLGSYQVSKEVFNDIDLSSYMGLVRSSALASGVVFELPIIIFLLTKIGLVTPEILRQYRKFALVGILIISAIITPPDITSQIVVAIPVLILYEISIFISKIVLRKQRKKEIEEKNITKNPN</sequence>